<organism evidence="9">
    <name type="scientific">Microvirga ossetica</name>
    <dbReference type="NCBI Taxonomy" id="1882682"/>
    <lineage>
        <taxon>Bacteria</taxon>
        <taxon>Pseudomonadati</taxon>
        <taxon>Pseudomonadota</taxon>
        <taxon>Alphaproteobacteria</taxon>
        <taxon>Hyphomicrobiales</taxon>
        <taxon>Methylobacteriaceae</taxon>
        <taxon>Microvirga</taxon>
    </lineage>
</organism>
<proteinExistence type="inferred from homology"/>
<dbReference type="GO" id="GO:0005524">
    <property type="term" value="F:ATP binding"/>
    <property type="evidence" value="ECO:0007669"/>
    <property type="project" value="UniProtKB-KW"/>
</dbReference>
<keyword evidence="3" id="KW-0813">Transport</keyword>
<dbReference type="FunFam" id="3.40.50.300:FF:000016">
    <property type="entry name" value="Oligopeptide ABC transporter ATP-binding component"/>
    <property type="match status" value="1"/>
</dbReference>
<geneLocation type="plasmid" evidence="9">
    <name>unnamed1</name>
</geneLocation>
<dbReference type="Pfam" id="PF08352">
    <property type="entry name" value="oligo_HPY"/>
    <property type="match status" value="1"/>
</dbReference>
<dbReference type="Gene3D" id="3.40.50.300">
    <property type="entry name" value="P-loop containing nucleotide triphosphate hydrolases"/>
    <property type="match status" value="1"/>
</dbReference>
<dbReference type="PROSITE" id="PS50893">
    <property type="entry name" value="ABC_TRANSPORTER_2"/>
    <property type="match status" value="1"/>
</dbReference>
<keyword evidence="4" id="KW-1003">Cell membrane</keyword>
<dbReference type="PANTHER" id="PTHR43297:SF2">
    <property type="entry name" value="DIPEPTIDE TRANSPORT ATP-BINDING PROTEIN DPPD"/>
    <property type="match status" value="1"/>
</dbReference>
<dbReference type="InterPro" id="IPR003593">
    <property type="entry name" value="AAA+_ATPase"/>
</dbReference>
<reference evidence="9" key="1">
    <citation type="submission" date="2016-07" db="EMBL/GenBank/DDBJ databases">
        <title>Microvirga ossetica sp. nov. a new species of rhizobia isolated from root nodules of the legume species Vicia alpestris Steven originated from North Ossetia region in the Caucasus.</title>
        <authorList>
            <person name="Safronova V.I."/>
            <person name="Kuznetsova I.G."/>
            <person name="Sazanova A.L."/>
            <person name="Belimov A."/>
            <person name="Andronov E."/>
            <person name="Osledkin Y.S."/>
            <person name="Onishchuk O.P."/>
            <person name="Kurchak O.N."/>
            <person name="Shaposhnikov A.I."/>
            <person name="Willems A."/>
            <person name="Tikhonovich I.A."/>
        </authorList>
    </citation>
    <scope>NUCLEOTIDE SEQUENCE [LARGE SCALE GENOMIC DNA]</scope>
    <source>
        <strain evidence="9">V5/3M</strain>
        <plasmid evidence="9">unnamed1</plasmid>
    </source>
</reference>
<dbReference type="PROSITE" id="PS00211">
    <property type="entry name" value="ABC_TRANSPORTER_1"/>
    <property type="match status" value="1"/>
</dbReference>
<comment type="similarity">
    <text evidence="2">Belongs to the ABC transporter superfamily.</text>
</comment>
<accession>A0A1B2ERK8</accession>
<dbReference type="EMBL" id="CP016617">
    <property type="protein sequence ID" value="ANY82599.1"/>
    <property type="molecule type" value="Genomic_DNA"/>
</dbReference>
<name>A0A1B2ERK8_9HYPH</name>
<dbReference type="InterPro" id="IPR013563">
    <property type="entry name" value="Oligopep_ABC_C"/>
</dbReference>
<evidence type="ECO:0000256" key="4">
    <source>
        <dbReference type="ARBA" id="ARBA00022475"/>
    </source>
</evidence>
<keyword evidence="5" id="KW-0547">Nucleotide-binding</keyword>
<dbReference type="SMART" id="SM00382">
    <property type="entry name" value="AAA"/>
    <property type="match status" value="1"/>
</dbReference>
<keyword evidence="6 9" id="KW-0067">ATP-binding</keyword>
<dbReference type="InterPro" id="IPR003439">
    <property type="entry name" value="ABC_transporter-like_ATP-bd"/>
</dbReference>
<evidence type="ECO:0000256" key="2">
    <source>
        <dbReference type="ARBA" id="ARBA00005417"/>
    </source>
</evidence>
<evidence type="ECO:0000256" key="1">
    <source>
        <dbReference type="ARBA" id="ARBA00004417"/>
    </source>
</evidence>
<dbReference type="GO" id="GO:0016887">
    <property type="term" value="F:ATP hydrolysis activity"/>
    <property type="evidence" value="ECO:0007669"/>
    <property type="project" value="InterPro"/>
</dbReference>
<dbReference type="GO" id="GO:0015833">
    <property type="term" value="P:peptide transport"/>
    <property type="evidence" value="ECO:0007669"/>
    <property type="project" value="InterPro"/>
</dbReference>
<dbReference type="InterPro" id="IPR050388">
    <property type="entry name" value="ABC_Ni/Peptide_Import"/>
</dbReference>
<evidence type="ECO:0000256" key="5">
    <source>
        <dbReference type="ARBA" id="ARBA00022741"/>
    </source>
</evidence>
<keyword evidence="9" id="KW-0614">Plasmid</keyword>
<dbReference type="CDD" id="cd03257">
    <property type="entry name" value="ABC_NikE_OppD_transporters"/>
    <property type="match status" value="1"/>
</dbReference>
<dbReference type="GO" id="GO:0055085">
    <property type="term" value="P:transmembrane transport"/>
    <property type="evidence" value="ECO:0007669"/>
    <property type="project" value="UniProtKB-ARBA"/>
</dbReference>
<dbReference type="GO" id="GO:0005886">
    <property type="term" value="C:plasma membrane"/>
    <property type="evidence" value="ECO:0007669"/>
    <property type="project" value="UniProtKB-SubCell"/>
</dbReference>
<dbReference type="KEGG" id="moc:BB934_30465"/>
<dbReference type="NCBIfam" id="TIGR01727">
    <property type="entry name" value="oligo_HPY"/>
    <property type="match status" value="1"/>
</dbReference>
<dbReference type="InterPro" id="IPR027417">
    <property type="entry name" value="P-loop_NTPase"/>
</dbReference>
<evidence type="ECO:0000313" key="9">
    <source>
        <dbReference type="EMBL" id="ANY82599.1"/>
    </source>
</evidence>
<keyword evidence="7" id="KW-0472">Membrane</keyword>
<feature type="domain" description="ABC transporter" evidence="8">
    <location>
        <begin position="3"/>
        <end position="254"/>
    </location>
</feature>
<sequence length="327" mass="35193">MLLEVKDLQTKFFTVDGVVNAVNGISYSVDRGECLAIVGESGSGKTVGVLSILQLVPSPPGRIVGGQISFKGTDLLSMSPKALRGVRGNEIAFVFQDPMTSLNPVMRIGAQIAESLTAHGGMTRRQARTRTVELLSLVGIPNPASRLNDYPHQFSGGMRQRVMIAMALSCSPELIIADEPTTALDVTIQAQIVELVKQLQAELGTAIIWISHDLGVVARLADRVAVMYAGYIVEQAPVDELYARPAHPYTRGLLNSLPRLDSKVRTKLEAIKGLPPNLTAPLLGCPFVPRCAYATDGCRIHNPPLAEVGPKHAVACWNHLLKPQVTP</sequence>
<dbReference type="AlphaFoldDB" id="A0A1B2ERK8"/>
<dbReference type="InterPro" id="IPR017871">
    <property type="entry name" value="ABC_transporter-like_CS"/>
</dbReference>
<dbReference type="PANTHER" id="PTHR43297">
    <property type="entry name" value="OLIGOPEPTIDE TRANSPORT ATP-BINDING PROTEIN APPD"/>
    <property type="match status" value="1"/>
</dbReference>
<dbReference type="OrthoDB" id="9815712at2"/>
<dbReference type="Pfam" id="PF00005">
    <property type="entry name" value="ABC_tran"/>
    <property type="match status" value="1"/>
</dbReference>
<evidence type="ECO:0000256" key="3">
    <source>
        <dbReference type="ARBA" id="ARBA00022448"/>
    </source>
</evidence>
<evidence type="ECO:0000259" key="8">
    <source>
        <dbReference type="PROSITE" id="PS50893"/>
    </source>
</evidence>
<dbReference type="SUPFAM" id="SSF52540">
    <property type="entry name" value="P-loop containing nucleoside triphosphate hydrolases"/>
    <property type="match status" value="1"/>
</dbReference>
<evidence type="ECO:0000256" key="7">
    <source>
        <dbReference type="ARBA" id="ARBA00023136"/>
    </source>
</evidence>
<gene>
    <name evidence="9" type="ORF">BB934_30465</name>
</gene>
<evidence type="ECO:0000256" key="6">
    <source>
        <dbReference type="ARBA" id="ARBA00022840"/>
    </source>
</evidence>
<protein>
    <submittedName>
        <fullName evidence="9">Peptide ABC transporter ATP-binding protein</fullName>
    </submittedName>
</protein>
<comment type="subcellular location">
    <subcellularLocation>
        <location evidence="1">Cell inner membrane</location>
        <topology evidence="1">Peripheral membrane protein</topology>
    </subcellularLocation>
</comment>